<dbReference type="Proteomes" id="UP001054821">
    <property type="component" value="Chromosome 4"/>
</dbReference>
<dbReference type="AlphaFoldDB" id="A0AAD4W244"/>
<accession>A0AAD4W244</accession>
<gene>
    <name evidence="1" type="ORF">L3X38_025581</name>
</gene>
<keyword evidence="2" id="KW-1185">Reference proteome</keyword>
<dbReference type="EMBL" id="JAJFAZ020000004">
    <property type="protein sequence ID" value="KAI5335448.1"/>
    <property type="molecule type" value="Genomic_DNA"/>
</dbReference>
<evidence type="ECO:0000313" key="1">
    <source>
        <dbReference type="EMBL" id="KAI5335448.1"/>
    </source>
</evidence>
<sequence>MDDFNGEKVEEMVVIVKEWMAGMAAGMVAAAKGRKEGGLMVAGVLEQPRDVGRWLLGYLQQPKDRATKRDSFCLGNASQFIEGEGSLWFPISKRKCWS</sequence>
<reference evidence="1 2" key="1">
    <citation type="journal article" date="2022" name="G3 (Bethesda)">
        <title>Whole-genome sequence and methylome profiling of the almond [Prunus dulcis (Mill.) D.A. Webb] cultivar 'Nonpareil'.</title>
        <authorList>
            <person name="D'Amico-Willman K.M."/>
            <person name="Ouma W.Z."/>
            <person name="Meulia T."/>
            <person name="Sideli G.M."/>
            <person name="Gradziel T.M."/>
            <person name="Fresnedo-Ramirez J."/>
        </authorList>
    </citation>
    <scope>NUCLEOTIDE SEQUENCE [LARGE SCALE GENOMIC DNA]</scope>
    <source>
        <strain evidence="1">Clone GOH B32 T37-40</strain>
    </source>
</reference>
<evidence type="ECO:0000313" key="2">
    <source>
        <dbReference type="Proteomes" id="UP001054821"/>
    </source>
</evidence>
<organism evidence="1 2">
    <name type="scientific">Prunus dulcis</name>
    <name type="common">Almond</name>
    <name type="synonym">Amygdalus dulcis</name>
    <dbReference type="NCBI Taxonomy" id="3755"/>
    <lineage>
        <taxon>Eukaryota</taxon>
        <taxon>Viridiplantae</taxon>
        <taxon>Streptophyta</taxon>
        <taxon>Embryophyta</taxon>
        <taxon>Tracheophyta</taxon>
        <taxon>Spermatophyta</taxon>
        <taxon>Magnoliopsida</taxon>
        <taxon>eudicotyledons</taxon>
        <taxon>Gunneridae</taxon>
        <taxon>Pentapetalae</taxon>
        <taxon>rosids</taxon>
        <taxon>fabids</taxon>
        <taxon>Rosales</taxon>
        <taxon>Rosaceae</taxon>
        <taxon>Amygdaloideae</taxon>
        <taxon>Amygdaleae</taxon>
        <taxon>Prunus</taxon>
    </lineage>
</organism>
<proteinExistence type="predicted"/>
<name>A0AAD4W244_PRUDU</name>
<protein>
    <submittedName>
        <fullName evidence="1">Uncharacterized protein</fullName>
    </submittedName>
</protein>
<comment type="caution">
    <text evidence="1">The sequence shown here is derived from an EMBL/GenBank/DDBJ whole genome shotgun (WGS) entry which is preliminary data.</text>
</comment>